<proteinExistence type="predicted"/>
<dbReference type="EMBL" id="AP024546">
    <property type="protein sequence ID" value="BCT96843.1"/>
    <property type="molecule type" value="Genomic_DNA"/>
</dbReference>
<feature type="transmembrane region" description="Helical" evidence="1">
    <location>
        <begin position="89"/>
        <end position="109"/>
    </location>
</feature>
<protein>
    <recommendedName>
        <fullName evidence="4">Transmembrane protein</fullName>
    </recommendedName>
</protein>
<keyword evidence="3" id="KW-1185">Reference proteome</keyword>
<evidence type="ECO:0008006" key="4">
    <source>
        <dbReference type="Google" id="ProtNLM"/>
    </source>
</evidence>
<gene>
    <name evidence="2" type="ORF">LYSHEL_27140</name>
</gene>
<dbReference type="Proteomes" id="UP000680514">
    <property type="component" value="Chromosome"/>
</dbReference>
<sequence>MAMNDENKAGAAAVWMLMPTVGGVLGFTAIGWYPWLACSAVTGLITWDMLSEWRSRKTFLGCLGGAAIAGISSHWIFRLPDGSVSGRGIMLIVLPALVALSFFAMKIHAIETGEDD</sequence>
<evidence type="ECO:0000313" key="3">
    <source>
        <dbReference type="Proteomes" id="UP000680514"/>
    </source>
</evidence>
<name>A0ABM7QGH4_9GAMM</name>
<evidence type="ECO:0000256" key="1">
    <source>
        <dbReference type="SAM" id="Phobius"/>
    </source>
</evidence>
<organism evidence="2 3">
    <name type="scientific">Lysobacter helvus</name>
    <dbReference type="NCBI Taxonomy" id="2675059"/>
    <lineage>
        <taxon>Bacteria</taxon>
        <taxon>Pseudomonadati</taxon>
        <taxon>Pseudomonadota</taxon>
        <taxon>Gammaproteobacteria</taxon>
        <taxon>Lysobacterales</taxon>
        <taxon>Lysobacteraceae</taxon>
        <taxon>Lysobacter</taxon>
    </lineage>
</organism>
<feature type="transmembrane region" description="Helical" evidence="1">
    <location>
        <begin position="59"/>
        <end position="77"/>
    </location>
</feature>
<evidence type="ECO:0000313" key="2">
    <source>
        <dbReference type="EMBL" id="BCT96843.1"/>
    </source>
</evidence>
<reference evidence="2 3" key="1">
    <citation type="submission" date="2021-03" db="EMBL/GenBank/DDBJ databases">
        <title>Complete Genome Sequences of Two Lysobacter Strains Isolated from Sea Water (Lysobacter caseinilyticus) and Soil (Lysobacter helvus) in South Korea.</title>
        <authorList>
            <person name="Watanabe Y."/>
            <person name="Arakawa K."/>
        </authorList>
    </citation>
    <scope>NUCLEOTIDE SEQUENCE [LARGE SCALE GENOMIC DNA]</scope>
    <source>
        <strain evidence="2 3">D10</strain>
    </source>
</reference>
<accession>A0ABM7QGH4</accession>
<keyword evidence="1" id="KW-0812">Transmembrane</keyword>
<feature type="transmembrane region" description="Helical" evidence="1">
    <location>
        <begin position="24"/>
        <end position="47"/>
    </location>
</feature>
<keyword evidence="1" id="KW-0472">Membrane</keyword>
<keyword evidence="1" id="KW-1133">Transmembrane helix</keyword>